<proteinExistence type="predicted"/>
<dbReference type="InterPro" id="IPR023606">
    <property type="entry name" value="CoA-Trfase_III_dom_1_sf"/>
</dbReference>
<dbReference type="SUPFAM" id="SSF89796">
    <property type="entry name" value="CoA-transferase family III (CaiB/BaiF)"/>
    <property type="match status" value="1"/>
</dbReference>
<dbReference type="GO" id="GO:0003824">
    <property type="term" value="F:catalytic activity"/>
    <property type="evidence" value="ECO:0007669"/>
    <property type="project" value="InterPro"/>
</dbReference>
<dbReference type="AlphaFoldDB" id="H0E2F8"/>
<evidence type="ECO:0000313" key="2">
    <source>
        <dbReference type="Proteomes" id="UP000005143"/>
    </source>
</evidence>
<comment type="caution">
    <text evidence="1">The sequence shown here is derived from an EMBL/GenBank/DDBJ whole genome shotgun (WGS) entry which is preliminary data.</text>
</comment>
<organism evidence="1 2">
    <name type="scientific">Patulibacter medicamentivorans</name>
    <dbReference type="NCBI Taxonomy" id="1097667"/>
    <lineage>
        <taxon>Bacteria</taxon>
        <taxon>Bacillati</taxon>
        <taxon>Actinomycetota</taxon>
        <taxon>Thermoleophilia</taxon>
        <taxon>Solirubrobacterales</taxon>
        <taxon>Patulibacteraceae</taxon>
        <taxon>Patulibacter</taxon>
    </lineage>
</organism>
<dbReference type="Gene3D" id="3.40.50.10540">
    <property type="entry name" value="Crotonobetainyl-coa:carnitine coa-transferase, domain 1"/>
    <property type="match status" value="1"/>
</dbReference>
<dbReference type="InterPro" id="IPR050509">
    <property type="entry name" value="CoA-transferase_III"/>
</dbReference>
<dbReference type="PANTHER" id="PTHR48228">
    <property type="entry name" value="SUCCINYL-COA--D-CITRAMALATE COA-TRANSFERASE"/>
    <property type="match status" value="1"/>
</dbReference>
<accession>H0E2F8</accession>
<dbReference type="RefSeq" id="WP_007571526.1">
    <property type="nucleotide sequence ID" value="NZ_AGUD01000044.1"/>
</dbReference>
<dbReference type="PATRIC" id="fig|1097667.3.peg.968"/>
<dbReference type="Proteomes" id="UP000005143">
    <property type="component" value="Unassembled WGS sequence"/>
</dbReference>
<keyword evidence="2" id="KW-1185">Reference proteome</keyword>
<dbReference type="InterPro" id="IPR044855">
    <property type="entry name" value="CoA-Trfase_III_dom3_sf"/>
</dbReference>
<dbReference type="Pfam" id="PF02515">
    <property type="entry name" value="CoA_transf_3"/>
    <property type="match status" value="1"/>
</dbReference>
<name>H0E2F8_9ACTN</name>
<reference evidence="1 2" key="1">
    <citation type="journal article" date="2013" name="Biodegradation">
        <title>Quantitative proteomic analysis of ibuprofen-degrading Patulibacter sp. strain I11.</title>
        <authorList>
            <person name="Almeida B."/>
            <person name="Kjeldal H."/>
            <person name="Lolas I."/>
            <person name="Knudsen A.D."/>
            <person name="Carvalho G."/>
            <person name="Nielsen K.L."/>
            <person name="Barreto Crespo M.T."/>
            <person name="Stensballe A."/>
            <person name="Nielsen J.L."/>
        </authorList>
    </citation>
    <scope>NUCLEOTIDE SEQUENCE [LARGE SCALE GENOMIC DNA]</scope>
    <source>
        <strain evidence="1 2">I11</strain>
    </source>
</reference>
<dbReference type="EMBL" id="AGUD01000044">
    <property type="protein sequence ID" value="EHN12143.1"/>
    <property type="molecule type" value="Genomic_DNA"/>
</dbReference>
<protein>
    <submittedName>
        <fullName evidence="1">Putative dehydratase/racemase</fullName>
    </submittedName>
</protein>
<dbReference type="InterPro" id="IPR003673">
    <property type="entry name" value="CoA-Trfase_fam_III"/>
</dbReference>
<evidence type="ECO:0000313" key="1">
    <source>
        <dbReference type="EMBL" id="EHN12143.1"/>
    </source>
</evidence>
<sequence length="417" mass="44388">MSATTSGEGILAGLRVIEGSAFVAAPLGGMTLAQLGADVIRFDQIGGGLDHARWPVARGGKSLFWAGLNKGKRSIQVDLRRPEGRELVAQLVAAPGDEAGLFLTNFPARGWLDYDALRARREDLVMVALTGNPDGTSEVDYTVNPATGFPWATGPRNLSEPLNSVLPAWDIAMGELAAIGLLAAERRRTRTGEGTLVRLALSDVAFAMVGNLGRIAEAQLGARDQAKDGNYLYGAFGHDFETRDGRRVMVVALTGRQWSALQDATAIHEACRKIEEVTGYDLSTESGRFEGRDLIAALLRPWFAARDLATIREAFAGTSVSWGPYQTFRQLIDEDPRCSTANPMFAEVDQPGAGRYLAPASPLDFSAVGRVAVGPAPRLGEHTDEILLGVLGLAEHEVGRLHDDGVVAGASEAAATA</sequence>
<dbReference type="Gene3D" id="3.30.1540.10">
    <property type="entry name" value="formyl-coa transferase, domain 3"/>
    <property type="match status" value="1"/>
</dbReference>
<dbReference type="OrthoDB" id="9797653at2"/>
<dbReference type="PANTHER" id="PTHR48228:SF5">
    <property type="entry name" value="ALPHA-METHYLACYL-COA RACEMASE"/>
    <property type="match status" value="1"/>
</dbReference>
<gene>
    <name evidence="1" type="ORF">PAI11_09710</name>
</gene>